<keyword evidence="11" id="KW-1185">Reference proteome</keyword>
<dbReference type="Pfam" id="PF02223">
    <property type="entry name" value="Thymidylate_kin"/>
    <property type="match status" value="1"/>
</dbReference>
<reference evidence="10 11" key="1">
    <citation type="submission" date="2024-05" db="EMBL/GenBank/DDBJ databases">
        <title>Long read based assembly of the Candida bracarensis genome reveals expanded adhesin content.</title>
        <authorList>
            <person name="Marcet-Houben M."/>
            <person name="Ksiezopolska E."/>
            <person name="Gabaldon T."/>
        </authorList>
    </citation>
    <scope>NUCLEOTIDE SEQUENCE [LARGE SCALE GENOMIC DNA]</scope>
    <source>
        <strain evidence="10 11">CBM6</strain>
    </source>
</reference>
<dbReference type="InterPro" id="IPR018094">
    <property type="entry name" value="Thymidylate_kinase"/>
</dbReference>
<evidence type="ECO:0000256" key="1">
    <source>
        <dbReference type="ARBA" id="ARBA00004992"/>
    </source>
</evidence>
<keyword evidence="8" id="KW-0067">ATP-binding</keyword>
<organism evidence="10 11">
    <name type="scientific">Nakaseomyces bracarensis</name>
    <dbReference type="NCBI Taxonomy" id="273131"/>
    <lineage>
        <taxon>Eukaryota</taxon>
        <taxon>Fungi</taxon>
        <taxon>Dikarya</taxon>
        <taxon>Ascomycota</taxon>
        <taxon>Saccharomycotina</taxon>
        <taxon>Saccharomycetes</taxon>
        <taxon>Saccharomycetales</taxon>
        <taxon>Saccharomycetaceae</taxon>
        <taxon>Nakaseomyces</taxon>
    </lineage>
</organism>
<sequence length="214" mass="24489">MVRGKLILVEGLDRTGKTTQVNALARRLHTEGIPVHATKFPNRESEIGQLINRYLTDKSFTLPDQAVHLLFSANRWEYIKELKQKLNQGCYVVLDRYVFSGIAYSAAKGVQGMDLNWCMQSDKGLLKPDLTLFLTNEDSLANRDGFGEERYESNEFQLKVKAKFSEVLDAFCDPDELSIVNVTGKDIDQVSEEIWSRIVPILKSKLQEDDFKYF</sequence>
<dbReference type="GO" id="GO:0016301">
    <property type="term" value="F:kinase activity"/>
    <property type="evidence" value="ECO:0007669"/>
    <property type="project" value="UniProtKB-KW"/>
</dbReference>
<evidence type="ECO:0000313" key="10">
    <source>
        <dbReference type="EMBL" id="KAL3232119.1"/>
    </source>
</evidence>
<dbReference type="NCBIfam" id="TIGR00041">
    <property type="entry name" value="DTMP_kinase"/>
    <property type="match status" value="1"/>
</dbReference>
<keyword evidence="4" id="KW-0808">Transferase</keyword>
<comment type="similarity">
    <text evidence="2">Belongs to the thymidylate kinase family.</text>
</comment>
<evidence type="ECO:0000256" key="5">
    <source>
        <dbReference type="ARBA" id="ARBA00022727"/>
    </source>
</evidence>
<dbReference type="CDD" id="cd01672">
    <property type="entry name" value="TMPK"/>
    <property type="match status" value="1"/>
</dbReference>
<keyword evidence="5" id="KW-0545">Nucleotide biosynthesis</keyword>
<proteinExistence type="inferred from homology"/>
<dbReference type="EC" id="2.7.4.9" evidence="3"/>
<dbReference type="InterPro" id="IPR018095">
    <property type="entry name" value="Thymidylate_kin_CS"/>
</dbReference>
<evidence type="ECO:0000256" key="7">
    <source>
        <dbReference type="ARBA" id="ARBA00022777"/>
    </source>
</evidence>
<dbReference type="SUPFAM" id="SSF52540">
    <property type="entry name" value="P-loop containing nucleoside triphosphate hydrolases"/>
    <property type="match status" value="1"/>
</dbReference>
<evidence type="ECO:0000259" key="9">
    <source>
        <dbReference type="Pfam" id="PF02223"/>
    </source>
</evidence>
<dbReference type="PROSITE" id="PS01331">
    <property type="entry name" value="THYMIDYLATE_KINASE"/>
    <property type="match status" value="1"/>
</dbReference>
<feature type="domain" description="Thymidylate kinase-like" evidence="9">
    <location>
        <begin position="9"/>
        <end position="194"/>
    </location>
</feature>
<dbReference type="EMBL" id="JBEVYD010000005">
    <property type="protein sequence ID" value="KAL3232119.1"/>
    <property type="molecule type" value="Genomic_DNA"/>
</dbReference>
<name>A0ABR4NTR5_9SACH</name>
<keyword evidence="6" id="KW-0547">Nucleotide-binding</keyword>
<dbReference type="InterPro" id="IPR027417">
    <property type="entry name" value="P-loop_NTPase"/>
</dbReference>
<evidence type="ECO:0000256" key="6">
    <source>
        <dbReference type="ARBA" id="ARBA00022741"/>
    </source>
</evidence>
<evidence type="ECO:0000313" key="11">
    <source>
        <dbReference type="Proteomes" id="UP001623330"/>
    </source>
</evidence>
<accession>A0ABR4NTR5</accession>
<dbReference type="HAMAP" id="MF_00165">
    <property type="entry name" value="Thymidylate_kinase"/>
    <property type="match status" value="1"/>
</dbReference>
<dbReference type="PANTHER" id="PTHR10344">
    <property type="entry name" value="THYMIDYLATE KINASE"/>
    <property type="match status" value="1"/>
</dbReference>
<evidence type="ECO:0000256" key="2">
    <source>
        <dbReference type="ARBA" id="ARBA00009776"/>
    </source>
</evidence>
<dbReference type="PANTHER" id="PTHR10344:SF1">
    <property type="entry name" value="THYMIDYLATE KINASE"/>
    <property type="match status" value="1"/>
</dbReference>
<dbReference type="Proteomes" id="UP001623330">
    <property type="component" value="Unassembled WGS sequence"/>
</dbReference>
<comment type="pathway">
    <text evidence="1">Pyrimidine metabolism; dTTP biosynthesis.</text>
</comment>
<gene>
    <name evidence="10" type="ORF">RNJ44_04035</name>
</gene>
<dbReference type="InterPro" id="IPR039430">
    <property type="entry name" value="Thymidylate_kin-like_dom"/>
</dbReference>
<evidence type="ECO:0000256" key="4">
    <source>
        <dbReference type="ARBA" id="ARBA00022679"/>
    </source>
</evidence>
<protein>
    <recommendedName>
        <fullName evidence="3">dTMP kinase</fullName>
        <ecNumber evidence="3">2.7.4.9</ecNumber>
    </recommendedName>
</protein>
<evidence type="ECO:0000256" key="3">
    <source>
        <dbReference type="ARBA" id="ARBA00012980"/>
    </source>
</evidence>
<dbReference type="Gene3D" id="3.40.50.300">
    <property type="entry name" value="P-loop containing nucleotide triphosphate hydrolases"/>
    <property type="match status" value="1"/>
</dbReference>
<keyword evidence="7 10" id="KW-0418">Kinase</keyword>
<evidence type="ECO:0000256" key="8">
    <source>
        <dbReference type="ARBA" id="ARBA00022840"/>
    </source>
</evidence>
<comment type="caution">
    <text evidence="10">The sequence shown here is derived from an EMBL/GenBank/DDBJ whole genome shotgun (WGS) entry which is preliminary data.</text>
</comment>